<proteinExistence type="predicted"/>
<reference evidence="2" key="2">
    <citation type="submission" date="2015-01" db="EMBL/GenBank/DDBJ databases">
        <title>Evolutionary Origins and Diversification of the Mycorrhizal Mutualists.</title>
        <authorList>
            <consortium name="DOE Joint Genome Institute"/>
            <consortium name="Mycorrhizal Genomics Consortium"/>
            <person name="Kohler A."/>
            <person name="Kuo A."/>
            <person name="Nagy L.G."/>
            <person name="Floudas D."/>
            <person name="Copeland A."/>
            <person name="Barry K.W."/>
            <person name="Cichocki N."/>
            <person name="Veneault-Fourrey C."/>
            <person name="LaButti K."/>
            <person name="Lindquist E.A."/>
            <person name="Lipzen A."/>
            <person name="Lundell T."/>
            <person name="Morin E."/>
            <person name="Murat C."/>
            <person name="Riley R."/>
            <person name="Ohm R."/>
            <person name="Sun H."/>
            <person name="Tunlid A."/>
            <person name="Henrissat B."/>
            <person name="Grigoriev I.V."/>
            <person name="Hibbett D.S."/>
            <person name="Martin F."/>
        </authorList>
    </citation>
    <scope>NUCLEOTIDE SEQUENCE [LARGE SCALE GENOMIC DNA]</scope>
    <source>
        <strain evidence="2">F 1598</strain>
    </source>
</reference>
<evidence type="ECO:0000313" key="2">
    <source>
        <dbReference type="Proteomes" id="UP000054166"/>
    </source>
</evidence>
<dbReference type="Proteomes" id="UP000054166">
    <property type="component" value="Unassembled WGS sequence"/>
</dbReference>
<dbReference type="AlphaFoldDB" id="A0A0C3EZ29"/>
<organism evidence="1 2">
    <name type="scientific">Piloderma croceum (strain F 1598)</name>
    <dbReference type="NCBI Taxonomy" id="765440"/>
    <lineage>
        <taxon>Eukaryota</taxon>
        <taxon>Fungi</taxon>
        <taxon>Dikarya</taxon>
        <taxon>Basidiomycota</taxon>
        <taxon>Agaricomycotina</taxon>
        <taxon>Agaricomycetes</taxon>
        <taxon>Agaricomycetidae</taxon>
        <taxon>Atheliales</taxon>
        <taxon>Atheliaceae</taxon>
        <taxon>Piloderma</taxon>
    </lineage>
</organism>
<sequence length="212" mass="23748">MLVNNDYLPGNLPNVEDILPFIALFSVVVLTHMEEDRYRIVTTSLPELSILRATGFERASSGTSSGDPHVARIFRVLDLPASPLPVVYGQIPFSPSNPEFAHRGLWHIGIDFPVILTNFICAIDVVTSDIEEIRLALQIRVLIQASEIRLSFAIGAGSNNNEDEHNTKSPKRLFDQFNDDNIKRDRRDGNDENDDFGTSFPLFKIANLLTKI</sequence>
<keyword evidence="2" id="KW-1185">Reference proteome</keyword>
<name>A0A0C3EZ29_PILCF</name>
<protein>
    <submittedName>
        <fullName evidence="1">Uncharacterized protein</fullName>
    </submittedName>
</protein>
<accession>A0A0C3EZ29</accession>
<evidence type="ECO:0000313" key="1">
    <source>
        <dbReference type="EMBL" id="KIM77800.1"/>
    </source>
</evidence>
<dbReference type="InParanoid" id="A0A0C3EZ29"/>
<dbReference type="HOGENOM" id="CLU_1300120_0_0_1"/>
<reference evidence="1 2" key="1">
    <citation type="submission" date="2014-04" db="EMBL/GenBank/DDBJ databases">
        <authorList>
            <consortium name="DOE Joint Genome Institute"/>
            <person name="Kuo A."/>
            <person name="Tarkka M."/>
            <person name="Buscot F."/>
            <person name="Kohler A."/>
            <person name="Nagy L.G."/>
            <person name="Floudas D."/>
            <person name="Copeland A."/>
            <person name="Barry K.W."/>
            <person name="Cichocki N."/>
            <person name="Veneault-Fourrey C."/>
            <person name="LaButti K."/>
            <person name="Lindquist E.A."/>
            <person name="Lipzen A."/>
            <person name="Lundell T."/>
            <person name="Morin E."/>
            <person name="Murat C."/>
            <person name="Sun H."/>
            <person name="Tunlid A."/>
            <person name="Henrissat B."/>
            <person name="Grigoriev I.V."/>
            <person name="Hibbett D.S."/>
            <person name="Martin F."/>
            <person name="Nordberg H.P."/>
            <person name="Cantor M.N."/>
            <person name="Hua S.X."/>
        </authorList>
    </citation>
    <scope>NUCLEOTIDE SEQUENCE [LARGE SCALE GENOMIC DNA]</scope>
    <source>
        <strain evidence="1 2">F 1598</strain>
    </source>
</reference>
<gene>
    <name evidence="1" type="ORF">PILCRDRAFT_11698</name>
</gene>
<dbReference type="EMBL" id="KN833021">
    <property type="protein sequence ID" value="KIM77800.1"/>
    <property type="molecule type" value="Genomic_DNA"/>
</dbReference>